<dbReference type="GO" id="GO:0016491">
    <property type="term" value="F:oxidoreductase activity"/>
    <property type="evidence" value="ECO:0007669"/>
    <property type="project" value="InterPro"/>
</dbReference>
<dbReference type="PANTHER" id="PTHR43278:SF4">
    <property type="entry name" value="NAD(P)H-DEPENDENT FMN-CONTAINING OXIDOREDUCTASE YWQN-RELATED"/>
    <property type="match status" value="1"/>
</dbReference>
<dbReference type="SUPFAM" id="SSF52218">
    <property type="entry name" value="Flavoproteins"/>
    <property type="match status" value="1"/>
</dbReference>
<evidence type="ECO:0000256" key="2">
    <source>
        <dbReference type="ARBA" id="ARBA00022643"/>
    </source>
</evidence>
<comment type="caution">
    <text evidence="4">The sequence shown here is derived from an EMBL/GenBank/DDBJ whole genome shotgun (WGS) entry which is preliminary data.</text>
</comment>
<evidence type="ECO:0000313" key="5">
    <source>
        <dbReference type="Proteomes" id="UP000245938"/>
    </source>
</evidence>
<keyword evidence="5" id="KW-1185">Reference proteome</keyword>
<dbReference type="OrthoDB" id="9805976at2"/>
<evidence type="ECO:0000256" key="1">
    <source>
        <dbReference type="ARBA" id="ARBA00022630"/>
    </source>
</evidence>
<evidence type="ECO:0000259" key="3">
    <source>
        <dbReference type="Pfam" id="PF03358"/>
    </source>
</evidence>
<proteinExistence type="predicted"/>
<accession>A0A2U3AJ48</accession>
<dbReference type="Pfam" id="PF03358">
    <property type="entry name" value="FMN_red"/>
    <property type="match status" value="1"/>
</dbReference>
<keyword evidence="2" id="KW-0288">FMN</keyword>
<reference evidence="4 5" key="1">
    <citation type="submission" date="2018-05" db="EMBL/GenBank/DDBJ databases">
        <title>Kurthia sibirica genome sequence.</title>
        <authorList>
            <person name="Maclea K.S."/>
            <person name="Goen A.E."/>
        </authorList>
    </citation>
    <scope>NUCLEOTIDE SEQUENCE [LARGE SCALE GENOMIC DNA]</scope>
    <source>
        <strain evidence="4 5">ATCC 49154</strain>
    </source>
</reference>
<dbReference type="Proteomes" id="UP000245938">
    <property type="component" value="Unassembled WGS sequence"/>
</dbReference>
<feature type="domain" description="NADPH-dependent FMN reductase-like" evidence="3">
    <location>
        <begin position="1"/>
        <end position="143"/>
    </location>
</feature>
<dbReference type="AlphaFoldDB" id="A0A2U3AJ48"/>
<dbReference type="InterPro" id="IPR051796">
    <property type="entry name" value="ISF_SsuE-like"/>
</dbReference>
<dbReference type="InterPro" id="IPR029039">
    <property type="entry name" value="Flavoprotein-like_sf"/>
</dbReference>
<keyword evidence="1" id="KW-0285">Flavoprotein</keyword>
<name>A0A2U3AJ48_9BACL</name>
<sequence length="186" mass="21406">MSILVLYGGNRPKSNTEFLTKKVIENMDVEEIYLKDYLIEPIMDHRHAAGGFPAVADDYSEILERMLTHDTIIFSTPIYWYSMTGIMKNFIDRWSQTLKDSHYPHFKNQMADKSTYVITVGGDQPHIKGLPMIEQFQHIFDFMGSHFAGYIIGEANLPLGIKEDANALFQAKQLNHKLLKLSFDKT</sequence>
<organism evidence="4 5">
    <name type="scientific">Kurthia sibirica</name>
    <dbReference type="NCBI Taxonomy" id="202750"/>
    <lineage>
        <taxon>Bacteria</taxon>
        <taxon>Bacillati</taxon>
        <taxon>Bacillota</taxon>
        <taxon>Bacilli</taxon>
        <taxon>Bacillales</taxon>
        <taxon>Caryophanaceae</taxon>
        <taxon>Kurthia</taxon>
    </lineage>
</organism>
<dbReference type="Gene3D" id="3.40.50.360">
    <property type="match status" value="1"/>
</dbReference>
<protein>
    <submittedName>
        <fullName evidence="4">NAD(P)H-dependent oxidoreductase</fullName>
    </submittedName>
</protein>
<dbReference type="RefSeq" id="WP_109306790.1">
    <property type="nucleotide sequence ID" value="NZ_BJUF01000010.1"/>
</dbReference>
<dbReference type="InterPro" id="IPR005025">
    <property type="entry name" value="FMN_Rdtase-like_dom"/>
</dbReference>
<dbReference type="EMBL" id="QFVR01000019">
    <property type="protein sequence ID" value="PWI24563.1"/>
    <property type="molecule type" value="Genomic_DNA"/>
</dbReference>
<gene>
    <name evidence="4" type="ORF">DEX24_12730</name>
</gene>
<evidence type="ECO:0000313" key="4">
    <source>
        <dbReference type="EMBL" id="PWI24563.1"/>
    </source>
</evidence>
<dbReference type="PANTHER" id="PTHR43278">
    <property type="entry name" value="NAD(P)H-DEPENDENT FMN-CONTAINING OXIDOREDUCTASE YWQN-RELATED"/>
    <property type="match status" value="1"/>
</dbReference>